<dbReference type="AlphaFoldDB" id="A0A851GKE3"/>
<sequence length="108" mass="11901">MTNRSTTECNQTELPFTSSQSRKVEARFDGGDISSDGGLLLPREVDRRLDVLPRAAKLLDDPRETGKVRHSAQSLVKQRVMALVQGYEDQTTTICCATTTCCNSPPTK</sequence>
<dbReference type="EMBL" id="JACBAZ010000013">
    <property type="protein sequence ID" value="NWK57492.1"/>
    <property type="molecule type" value="Genomic_DNA"/>
</dbReference>
<dbReference type="InterPro" id="IPR025668">
    <property type="entry name" value="Tnp_DDE_dom"/>
</dbReference>
<evidence type="ECO:0000259" key="2">
    <source>
        <dbReference type="Pfam" id="PF13701"/>
    </source>
</evidence>
<keyword evidence="4" id="KW-1185">Reference proteome</keyword>
<dbReference type="Proteomes" id="UP000557872">
    <property type="component" value="Unassembled WGS sequence"/>
</dbReference>
<evidence type="ECO:0000313" key="3">
    <source>
        <dbReference type="EMBL" id="NWK57492.1"/>
    </source>
</evidence>
<feature type="compositionally biased region" description="Polar residues" evidence="1">
    <location>
        <begin position="1"/>
        <end position="21"/>
    </location>
</feature>
<accession>A0A851GKE3</accession>
<evidence type="ECO:0000256" key="1">
    <source>
        <dbReference type="SAM" id="MobiDB-lite"/>
    </source>
</evidence>
<name>A0A851GKE3_9BACT</name>
<proteinExistence type="predicted"/>
<reference evidence="3 4" key="1">
    <citation type="submission" date="2020-07" db="EMBL/GenBank/DDBJ databases">
        <title>Roseicoccus Jingziensis gen. nov., sp. nov., isolated from coastal seawater.</title>
        <authorList>
            <person name="Feng X."/>
        </authorList>
    </citation>
    <scope>NUCLEOTIDE SEQUENCE [LARGE SCALE GENOMIC DNA]</scope>
    <source>
        <strain evidence="3 4">N1E253</strain>
    </source>
</reference>
<gene>
    <name evidence="3" type="ORF">HW115_17880</name>
</gene>
<dbReference type="Pfam" id="PF13701">
    <property type="entry name" value="DDE_Tnp_1_4"/>
    <property type="match status" value="1"/>
</dbReference>
<feature type="region of interest" description="Disordered" evidence="1">
    <location>
        <begin position="1"/>
        <end position="23"/>
    </location>
</feature>
<protein>
    <submittedName>
        <fullName evidence="3">Transposase</fullName>
    </submittedName>
</protein>
<feature type="domain" description="Transposase DDE" evidence="2">
    <location>
        <begin position="18"/>
        <end position="90"/>
    </location>
</feature>
<evidence type="ECO:0000313" key="4">
    <source>
        <dbReference type="Proteomes" id="UP000557872"/>
    </source>
</evidence>
<dbReference type="RefSeq" id="WP_178934634.1">
    <property type="nucleotide sequence ID" value="NZ_JACBAZ010000013.1"/>
</dbReference>
<organism evidence="3 4">
    <name type="scientific">Oceaniferula marina</name>
    <dbReference type="NCBI Taxonomy" id="2748318"/>
    <lineage>
        <taxon>Bacteria</taxon>
        <taxon>Pseudomonadati</taxon>
        <taxon>Verrucomicrobiota</taxon>
        <taxon>Verrucomicrobiia</taxon>
        <taxon>Verrucomicrobiales</taxon>
        <taxon>Verrucomicrobiaceae</taxon>
        <taxon>Oceaniferula</taxon>
    </lineage>
</organism>
<comment type="caution">
    <text evidence="3">The sequence shown here is derived from an EMBL/GenBank/DDBJ whole genome shotgun (WGS) entry which is preliminary data.</text>
</comment>